<keyword evidence="9" id="KW-0472">Membrane</keyword>
<feature type="domain" description="Blue (type 1) copper" evidence="10">
    <location>
        <begin position="301"/>
        <end position="377"/>
    </location>
</feature>
<dbReference type="PRINTS" id="PR00155">
    <property type="entry name" value="AMICYANIN"/>
</dbReference>
<keyword evidence="5" id="KW-0574">Periplasm</keyword>
<feature type="region of interest" description="Disordered" evidence="8">
    <location>
        <begin position="167"/>
        <end position="190"/>
    </location>
</feature>
<feature type="transmembrane region" description="Helical" evidence="9">
    <location>
        <begin position="12"/>
        <end position="30"/>
    </location>
</feature>
<evidence type="ECO:0000313" key="11">
    <source>
        <dbReference type="EMBL" id="PTL88129.1"/>
    </source>
</evidence>
<proteinExistence type="predicted"/>
<evidence type="ECO:0000256" key="2">
    <source>
        <dbReference type="ARBA" id="ARBA00004418"/>
    </source>
</evidence>
<dbReference type="GO" id="GO:0042597">
    <property type="term" value="C:periplasmic space"/>
    <property type="evidence" value="ECO:0007669"/>
    <property type="project" value="UniProtKB-SubCell"/>
</dbReference>
<dbReference type="Pfam" id="PF00127">
    <property type="entry name" value="Copper-bind"/>
    <property type="match status" value="1"/>
</dbReference>
<feature type="compositionally biased region" description="Basic and acidic residues" evidence="8">
    <location>
        <begin position="174"/>
        <end position="183"/>
    </location>
</feature>
<reference evidence="12" key="1">
    <citation type="submission" date="2016-05" db="EMBL/GenBank/DDBJ databases">
        <authorList>
            <person name="Dupont C."/>
            <person name="Santoro A."/>
        </authorList>
    </citation>
    <scope>NUCLEOTIDE SEQUENCE [LARGE SCALE GENOMIC DNA]</scope>
    <source>
        <strain evidence="12">U25</strain>
    </source>
</reference>
<keyword evidence="7" id="KW-0186">Copper</keyword>
<dbReference type="PANTHER" id="PTHR36507">
    <property type="entry name" value="BLL1555 PROTEIN"/>
    <property type="match status" value="1"/>
</dbReference>
<dbReference type="PANTHER" id="PTHR36507:SF1">
    <property type="entry name" value="BLL1555 PROTEIN"/>
    <property type="match status" value="1"/>
</dbReference>
<protein>
    <recommendedName>
        <fullName evidence="10">Blue (type 1) copper domain-containing protein</fullName>
    </recommendedName>
</protein>
<keyword evidence="3" id="KW-0813">Transport</keyword>
<gene>
    <name evidence="11" type="ORF">A7X95_02340</name>
</gene>
<sequence>MADMTSADKFGVIFSIAFAAAMIAIMGGLLQVDTTPATPSMAAPTQTYSPPPAPAAAPVQTPTPQAAPQTSSSDNLKYTIRGGIVDSISQDEHHNAVKIEMDSRLDGQITITVNNNSVKPFDDGTYFVTIDGEEVEFTQVGKRLTIDFMANSQKIMIYGEGYKSGGHDMSSMGHSEDSKEHEAMMAADKAAAEKAAADKAAAAAADKAAAEKAAADKSAAEKAAADKAAAEKAAADKAAADKAAAEKAAAEKAAAEKAAADKAAAEKAAAAAAAAAKAPMAVTVEPVAGSGAPGCETTECYTPSTATISAGGTVTFTNTDTAPHTSTSGSAANGPDGVFDTSLIMMNASFDVTLADAGTYTYFCMVHPWMEGTIIVE</sequence>
<dbReference type="InterPro" id="IPR008972">
    <property type="entry name" value="Cupredoxin"/>
</dbReference>
<organism evidence="11 12">
    <name type="scientific">Candidatus Nitrosopelagicus brevis</name>
    <dbReference type="NCBI Taxonomy" id="1410606"/>
    <lineage>
        <taxon>Archaea</taxon>
        <taxon>Nitrososphaerota</taxon>
    </lineage>
</organism>
<keyword evidence="9" id="KW-0812">Transmembrane</keyword>
<accession>A0A2R6TBT5</accession>
<keyword evidence="12" id="KW-1185">Reference proteome</keyword>
<keyword evidence="4" id="KW-0479">Metal-binding</keyword>
<evidence type="ECO:0000256" key="1">
    <source>
        <dbReference type="ARBA" id="ARBA00001935"/>
    </source>
</evidence>
<name>A0A2R6TBT5_9ARCH</name>
<feature type="region of interest" description="Disordered" evidence="8">
    <location>
        <begin position="39"/>
        <end position="74"/>
    </location>
</feature>
<dbReference type="InterPro" id="IPR000923">
    <property type="entry name" value="BlueCu_1"/>
</dbReference>
<keyword evidence="6" id="KW-0249">Electron transport</keyword>
<dbReference type="Gene3D" id="2.60.40.420">
    <property type="entry name" value="Cupredoxins - blue copper proteins"/>
    <property type="match status" value="1"/>
</dbReference>
<comment type="caution">
    <text evidence="11">The sequence shown here is derived from an EMBL/GenBank/DDBJ whole genome shotgun (WGS) entry which is preliminary data.</text>
</comment>
<comment type="subcellular location">
    <subcellularLocation>
        <location evidence="2">Periplasm</location>
    </subcellularLocation>
</comment>
<dbReference type="EMBL" id="LXWN01000001">
    <property type="protein sequence ID" value="PTL88129.1"/>
    <property type="molecule type" value="Genomic_DNA"/>
</dbReference>
<dbReference type="InterPro" id="IPR002386">
    <property type="entry name" value="Amicyanin/Pseudoazurin"/>
</dbReference>
<dbReference type="Proteomes" id="UP000241022">
    <property type="component" value="Unassembled WGS sequence"/>
</dbReference>
<dbReference type="GO" id="GO:0005507">
    <property type="term" value="F:copper ion binding"/>
    <property type="evidence" value="ECO:0007669"/>
    <property type="project" value="InterPro"/>
</dbReference>
<evidence type="ECO:0000256" key="9">
    <source>
        <dbReference type="SAM" id="Phobius"/>
    </source>
</evidence>
<dbReference type="SUPFAM" id="SSF49503">
    <property type="entry name" value="Cupredoxins"/>
    <property type="match status" value="1"/>
</dbReference>
<dbReference type="InterPro" id="IPR052721">
    <property type="entry name" value="ET_Amicyanin"/>
</dbReference>
<evidence type="ECO:0000256" key="3">
    <source>
        <dbReference type="ARBA" id="ARBA00022448"/>
    </source>
</evidence>
<reference evidence="11 12" key="2">
    <citation type="submission" date="2018-04" db="EMBL/GenBank/DDBJ databases">
        <title>Transcriptomics of ammonia oxidizing archaea.</title>
        <authorList>
            <person name="Carini P."/>
        </authorList>
    </citation>
    <scope>NUCLEOTIDE SEQUENCE [LARGE SCALE GENOMIC DNA]</scope>
    <source>
        <strain evidence="11 12">U25</strain>
    </source>
</reference>
<evidence type="ECO:0000256" key="4">
    <source>
        <dbReference type="ARBA" id="ARBA00022723"/>
    </source>
</evidence>
<comment type="cofactor">
    <cofactor evidence="1">
        <name>Cu cation</name>
        <dbReference type="ChEBI" id="CHEBI:23378"/>
    </cofactor>
</comment>
<dbReference type="AlphaFoldDB" id="A0A2R6TBT5"/>
<evidence type="ECO:0000259" key="10">
    <source>
        <dbReference type="Pfam" id="PF00127"/>
    </source>
</evidence>
<dbReference type="GO" id="GO:0009055">
    <property type="term" value="F:electron transfer activity"/>
    <property type="evidence" value="ECO:0007669"/>
    <property type="project" value="InterPro"/>
</dbReference>
<feature type="compositionally biased region" description="Low complexity" evidence="8">
    <location>
        <begin position="39"/>
        <end position="48"/>
    </location>
</feature>
<evidence type="ECO:0000256" key="8">
    <source>
        <dbReference type="SAM" id="MobiDB-lite"/>
    </source>
</evidence>
<evidence type="ECO:0000256" key="6">
    <source>
        <dbReference type="ARBA" id="ARBA00022982"/>
    </source>
</evidence>
<feature type="compositionally biased region" description="Low complexity" evidence="8">
    <location>
        <begin position="56"/>
        <end position="73"/>
    </location>
</feature>
<evidence type="ECO:0000256" key="7">
    <source>
        <dbReference type="ARBA" id="ARBA00023008"/>
    </source>
</evidence>
<keyword evidence="9" id="KW-1133">Transmembrane helix</keyword>
<evidence type="ECO:0000256" key="5">
    <source>
        <dbReference type="ARBA" id="ARBA00022764"/>
    </source>
</evidence>
<evidence type="ECO:0000313" key="12">
    <source>
        <dbReference type="Proteomes" id="UP000241022"/>
    </source>
</evidence>